<dbReference type="Proteomes" id="UP001160142">
    <property type="component" value="Unassembled WGS sequence"/>
</dbReference>
<evidence type="ECO:0000313" key="3">
    <source>
        <dbReference type="EMBL" id="MDH6180564.1"/>
    </source>
</evidence>
<dbReference type="InterPro" id="IPR036761">
    <property type="entry name" value="TTHA0802/YceI-like_sf"/>
</dbReference>
<evidence type="ECO:0000256" key="1">
    <source>
        <dbReference type="ARBA" id="ARBA00008812"/>
    </source>
</evidence>
<accession>A0ABT6KN33</accession>
<organism evidence="3 4">
    <name type="scientific">Antiquaquibacter oligotrophicus</name>
    <dbReference type="NCBI Taxonomy" id="2880260"/>
    <lineage>
        <taxon>Bacteria</taxon>
        <taxon>Bacillati</taxon>
        <taxon>Actinomycetota</taxon>
        <taxon>Actinomycetes</taxon>
        <taxon>Micrococcales</taxon>
        <taxon>Microbacteriaceae</taxon>
        <taxon>Antiquaquibacter</taxon>
    </lineage>
</organism>
<comment type="caution">
    <text evidence="3">The sequence shown here is derived from an EMBL/GenBank/DDBJ whole genome shotgun (WGS) entry which is preliminary data.</text>
</comment>
<keyword evidence="4" id="KW-1185">Reference proteome</keyword>
<gene>
    <name evidence="3" type="ORF">M2152_000746</name>
</gene>
<dbReference type="SMART" id="SM00867">
    <property type="entry name" value="YceI"/>
    <property type="match status" value="1"/>
</dbReference>
<protein>
    <submittedName>
        <fullName evidence="3">Polyisoprenoid-binding protein YceI</fullName>
    </submittedName>
</protein>
<evidence type="ECO:0000313" key="4">
    <source>
        <dbReference type="Proteomes" id="UP001160142"/>
    </source>
</evidence>
<sequence length="191" mass="20741">MYLHGSMTITTDIHPQYTVGTWKLDPTHSEVSFSVKHLMISKVRGTFETFDVTIVTAENPADSTIDATIDVASVNTGVEARDQHLRTSDFFLVEEHPEMVFHSTEFTGTPDNFTVTGDLTLRGVTKPVVLTGEFGGLIVDGYGQTRAGATATTKINRHDFGVSWNNALEGGGVTLGDDVTINLDLQVVLQP</sequence>
<dbReference type="PANTHER" id="PTHR34406:SF1">
    <property type="entry name" value="PROTEIN YCEI"/>
    <property type="match status" value="1"/>
</dbReference>
<reference evidence="3 4" key="1">
    <citation type="submission" date="2023-04" db="EMBL/GenBank/DDBJ databases">
        <title>Genome Encyclopedia of Bacteria and Archaea VI: Functional Genomics of Type Strains.</title>
        <authorList>
            <person name="Whitman W."/>
        </authorList>
    </citation>
    <scope>NUCLEOTIDE SEQUENCE [LARGE SCALE GENOMIC DNA]</scope>
    <source>
        <strain evidence="3 4">SG_E_30_P1</strain>
    </source>
</reference>
<dbReference type="EMBL" id="JARXVQ010000001">
    <property type="protein sequence ID" value="MDH6180564.1"/>
    <property type="molecule type" value="Genomic_DNA"/>
</dbReference>
<evidence type="ECO:0000259" key="2">
    <source>
        <dbReference type="SMART" id="SM00867"/>
    </source>
</evidence>
<dbReference type="Gene3D" id="2.40.128.110">
    <property type="entry name" value="Lipid/polyisoprenoid-binding, YceI-like"/>
    <property type="match status" value="1"/>
</dbReference>
<dbReference type="InterPro" id="IPR007372">
    <property type="entry name" value="Lipid/polyisoprenoid-bd_YceI"/>
</dbReference>
<feature type="domain" description="Lipid/polyisoprenoid-binding YceI-like" evidence="2">
    <location>
        <begin position="21"/>
        <end position="188"/>
    </location>
</feature>
<dbReference type="Pfam" id="PF04264">
    <property type="entry name" value="YceI"/>
    <property type="match status" value="1"/>
</dbReference>
<dbReference type="SUPFAM" id="SSF101874">
    <property type="entry name" value="YceI-like"/>
    <property type="match status" value="1"/>
</dbReference>
<dbReference type="PANTHER" id="PTHR34406">
    <property type="entry name" value="PROTEIN YCEI"/>
    <property type="match status" value="1"/>
</dbReference>
<proteinExistence type="inferred from homology"/>
<comment type="similarity">
    <text evidence="1">Belongs to the UPF0312 family.</text>
</comment>
<name>A0ABT6KN33_9MICO</name>